<organism evidence="1 2">
    <name type="scientific">Paenibacillus agaridevorans</name>
    <dbReference type="NCBI Taxonomy" id="171404"/>
    <lineage>
        <taxon>Bacteria</taxon>
        <taxon>Bacillati</taxon>
        <taxon>Bacillota</taxon>
        <taxon>Bacilli</taxon>
        <taxon>Bacillales</taxon>
        <taxon>Paenibacillaceae</taxon>
        <taxon>Paenibacillus</taxon>
    </lineage>
</organism>
<dbReference type="AlphaFoldDB" id="A0A2R5F4I4"/>
<evidence type="ECO:0000313" key="2">
    <source>
        <dbReference type="Proteomes" id="UP000245202"/>
    </source>
</evidence>
<comment type="caution">
    <text evidence="1">The sequence shown here is derived from an EMBL/GenBank/DDBJ whole genome shotgun (WGS) entry which is preliminary data.</text>
</comment>
<dbReference type="EMBL" id="BDQX01000381">
    <property type="protein sequence ID" value="GBG11071.1"/>
    <property type="molecule type" value="Genomic_DNA"/>
</dbReference>
<dbReference type="Proteomes" id="UP000245202">
    <property type="component" value="Unassembled WGS sequence"/>
</dbReference>
<gene>
    <name evidence="1" type="ORF">PAT3040_05852</name>
</gene>
<protein>
    <submittedName>
        <fullName evidence="1">Uncharacterized protein</fullName>
    </submittedName>
</protein>
<dbReference type="RefSeq" id="WP_258235211.1">
    <property type="nucleotide sequence ID" value="NZ_BDQX01000381.1"/>
</dbReference>
<reference evidence="1 2" key="1">
    <citation type="submission" date="2017-08" db="EMBL/GenBank/DDBJ databases">
        <title>Substantial Increase in Enzyme Production by Combined Drug-Resistance Mutations in Paenibacillus agaridevorans.</title>
        <authorList>
            <person name="Tanaka Y."/>
            <person name="Funane K."/>
            <person name="Hosaka T."/>
            <person name="Shiwa Y."/>
            <person name="Fujita N."/>
            <person name="Miyazaki T."/>
            <person name="Yoshikawa H."/>
            <person name="Murakami K."/>
            <person name="Kasahara K."/>
            <person name="Inaoka T."/>
            <person name="Hiraga Y."/>
            <person name="Ochi K."/>
        </authorList>
    </citation>
    <scope>NUCLEOTIDE SEQUENCE [LARGE SCALE GENOMIC DNA]</scope>
    <source>
        <strain evidence="1 2">T-3040</strain>
    </source>
</reference>
<accession>A0A2R5F4I4</accession>
<sequence>MTIMYEITMDLTADWIKTVKEVLRGAGYELEEGLPASEVAEHYFRLSLPDDRAEELASETLRRLKEMESIIIDHMNTTIVPDIRQRTKYEGNTFHFSWVYNEGEHIIELNSEYRIPI</sequence>
<name>A0A2R5F4I4_9BACL</name>
<keyword evidence="2" id="KW-1185">Reference proteome</keyword>
<evidence type="ECO:0000313" key="1">
    <source>
        <dbReference type="EMBL" id="GBG11071.1"/>
    </source>
</evidence>
<proteinExistence type="predicted"/>